<comment type="caution">
    <text evidence="1">The sequence shown here is derived from an EMBL/GenBank/DDBJ whole genome shotgun (WGS) entry which is preliminary data.</text>
</comment>
<evidence type="ECO:0000313" key="1">
    <source>
        <dbReference type="EMBL" id="CAD7013840.1"/>
    </source>
</evidence>
<gene>
    <name evidence="1" type="ORF">CCAP1982_LOCUS21860</name>
</gene>
<keyword evidence="2" id="KW-1185">Reference proteome</keyword>
<protein>
    <submittedName>
        <fullName evidence="1">(Mediterranean fruit fly) hypothetical protein</fullName>
    </submittedName>
</protein>
<sequence>PKPPHGAVCHAHANDNAKVRAHVAVAAAHVIANVTCAETCVATCCASTMFGPQPMRLPMMWVSLRRPTPNVWRACATTMARAAKWFLSPPTVYATTNTAPYPVLPWPLPPPYHPYRGKHMVMVMAMVIGRATSM</sequence>
<accession>A0A811VEW5</accession>
<evidence type="ECO:0000313" key="2">
    <source>
        <dbReference type="Proteomes" id="UP000606786"/>
    </source>
</evidence>
<feature type="non-terminal residue" evidence="1">
    <location>
        <position position="1"/>
    </location>
</feature>
<reference evidence="1" key="1">
    <citation type="submission" date="2020-11" db="EMBL/GenBank/DDBJ databases">
        <authorList>
            <person name="Whitehead M."/>
        </authorList>
    </citation>
    <scope>NUCLEOTIDE SEQUENCE</scope>
    <source>
        <strain evidence="1">EGII</strain>
    </source>
</reference>
<dbReference type="EMBL" id="CAJHJT010000056">
    <property type="protein sequence ID" value="CAD7013840.1"/>
    <property type="molecule type" value="Genomic_DNA"/>
</dbReference>
<dbReference type="Proteomes" id="UP000606786">
    <property type="component" value="Unassembled WGS sequence"/>
</dbReference>
<proteinExistence type="predicted"/>
<name>A0A811VEW5_CERCA</name>
<dbReference type="AlphaFoldDB" id="A0A811VEW5"/>
<organism evidence="1 2">
    <name type="scientific">Ceratitis capitata</name>
    <name type="common">Mediterranean fruit fly</name>
    <name type="synonym">Tephritis capitata</name>
    <dbReference type="NCBI Taxonomy" id="7213"/>
    <lineage>
        <taxon>Eukaryota</taxon>
        <taxon>Metazoa</taxon>
        <taxon>Ecdysozoa</taxon>
        <taxon>Arthropoda</taxon>
        <taxon>Hexapoda</taxon>
        <taxon>Insecta</taxon>
        <taxon>Pterygota</taxon>
        <taxon>Neoptera</taxon>
        <taxon>Endopterygota</taxon>
        <taxon>Diptera</taxon>
        <taxon>Brachycera</taxon>
        <taxon>Muscomorpha</taxon>
        <taxon>Tephritoidea</taxon>
        <taxon>Tephritidae</taxon>
        <taxon>Ceratitis</taxon>
        <taxon>Ceratitis</taxon>
    </lineage>
</organism>